<dbReference type="EMBL" id="JANJYJ010000009">
    <property type="protein sequence ID" value="KAK3188501.1"/>
    <property type="molecule type" value="Genomic_DNA"/>
</dbReference>
<dbReference type="Proteomes" id="UP001281410">
    <property type="component" value="Unassembled WGS sequence"/>
</dbReference>
<sequence>MDTVEKLTKEHYRKCMEQKFKEMVEIKCLDALKSEVFDIDWESTFFLLHLPISNMSEIPDLEEDYRKAMKEFVVELEKLAEQLLELLCT</sequence>
<accession>A0AAE0DU64</accession>
<comment type="caution">
    <text evidence="1">The sequence shown here is derived from an EMBL/GenBank/DDBJ whole genome shotgun (WGS) entry which is preliminary data.</text>
</comment>
<dbReference type="InterPro" id="IPR027443">
    <property type="entry name" value="IPNS-like_sf"/>
</dbReference>
<name>A0AAE0DU64_9ROSI</name>
<dbReference type="SUPFAM" id="SSF51197">
    <property type="entry name" value="Clavaminate synthase-like"/>
    <property type="match status" value="1"/>
</dbReference>
<protein>
    <submittedName>
        <fullName evidence="1">Uncharacterized protein</fullName>
    </submittedName>
</protein>
<gene>
    <name evidence="1" type="ORF">Dsin_028062</name>
</gene>
<evidence type="ECO:0000313" key="1">
    <source>
        <dbReference type="EMBL" id="KAK3188501.1"/>
    </source>
</evidence>
<evidence type="ECO:0000313" key="2">
    <source>
        <dbReference type="Proteomes" id="UP001281410"/>
    </source>
</evidence>
<proteinExistence type="predicted"/>
<dbReference type="AlphaFoldDB" id="A0AAE0DU64"/>
<organism evidence="1 2">
    <name type="scientific">Dipteronia sinensis</name>
    <dbReference type="NCBI Taxonomy" id="43782"/>
    <lineage>
        <taxon>Eukaryota</taxon>
        <taxon>Viridiplantae</taxon>
        <taxon>Streptophyta</taxon>
        <taxon>Embryophyta</taxon>
        <taxon>Tracheophyta</taxon>
        <taxon>Spermatophyta</taxon>
        <taxon>Magnoliopsida</taxon>
        <taxon>eudicotyledons</taxon>
        <taxon>Gunneridae</taxon>
        <taxon>Pentapetalae</taxon>
        <taxon>rosids</taxon>
        <taxon>malvids</taxon>
        <taxon>Sapindales</taxon>
        <taxon>Sapindaceae</taxon>
        <taxon>Hippocastanoideae</taxon>
        <taxon>Acereae</taxon>
        <taxon>Dipteronia</taxon>
    </lineage>
</organism>
<dbReference type="Gene3D" id="2.60.120.330">
    <property type="entry name" value="B-lactam Antibiotic, Isopenicillin N Synthase, Chain"/>
    <property type="match status" value="1"/>
</dbReference>
<keyword evidence="2" id="KW-1185">Reference proteome</keyword>
<reference evidence="1" key="1">
    <citation type="journal article" date="2023" name="Plant J.">
        <title>Genome sequences and population genomics provide insights into the demographic history, inbreeding, and mutation load of two 'living fossil' tree species of Dipteronia.</title>
        <authorList>
            <person name="Feng Y."/>
            <person name="Comes H.P."/>
            <person name="Chen J."/>
            <person name="Zhu S."/>
            <person name="Lu R."/>
            <person name="Zhang X."/>
            <person name="Li P."/>
            <person name="Qiu J."/>
            <person name="Olsen K.M."/>
            <person name="Qiu Y."/>
        </authorList>
    </citation>
    <scope>NUCLEOTIDE SEQUENCE</scope>
    <source>
        <strain evidence="1">NBL</strain>
    </source>
</reference>